<dbReference type="Gene3D" id="3.40.50.720">
    <property type="entry name" value="NAD(P)-binding Rossmann-like Domain"/>
    <property type="match status" value="1"/>
</dbReference>
<dbReference type="PRINTS" id="PR00081">
    <property type="entry name" value="GDHRDH"/>
</dbReference>
<organism evidence="3">
    <name type="scientific">Streptomyces sp. R35</name>
    <dbReference type="NCBI Taxonomy" id="3238630"/>
    <lineage>
        <taxon>Bacteria</taxon>
        <taxon>Bacillati</taxon>
        <taxon>Actinomycetota</taxon>
        <taxon>Actinomycetes</taxon>
        <taxon>Kitasatosporales</taxon>
        <taxon>Streptomycetaceae</taxon>
        <taxon>Streptomyces</taxon>
    </lineage>
</organism>
<dbReference type="FunFam" id="3.40.50.720:FF:000084">
    <property type="entry name" value="Short-chain dehydrogenase reductase"/>
    <property type="match status" value="1"/>
</dbReference>
<reference evidence="3" key="1">
    <citation type="submission" date="2024-07" db="EMBL/GenBank/DDBJ databases">
        <authorList>
            <person name="Yu S.T."/>
        </authorList>
    </citation>
    <scope>NUCLEOTIDE SEQUENCE</scope>
    <source>
        <strain evidence="3">R35</strain>
    </source>
</reference>
<dbReference type="PANTHER" id="PTHR24321:SF8">
    <property type="entry name" value="ESTRADIOL 17-BETA-DEHYDROGENASE 8-RELATED"/>
    <property type="match status" value="1"/>
</dbReference>
<dbReference type="PRINTS" id="PR00080">
    <property type="entry name" value="SDRFAMILY"/>
</dbReference>
<protein>
    <submittedName>
        <fullName evidence="3">SDR family oxidoreductase</fullName>
    </submittedName>
</protein>
<dbReference type="InterPro" id="IPR002347">
    <property type="entry name" value="SDR_fam"/>
</dbReference>
<dbReference type="AlphaFoldDB" id="A0AB39SLP2"/>
<dbReference type="RefSeq" id="WP_369263210.1">
    <property type="nucleotide sequence ID" value="NZ_CP163440.1"/>
</dbReference>
<dbReference type="PANTHER" id="PTHR24321">
    <property type="entry name" value="DEHYDROGENASES, SHORT CHAIN"/>
    <property type="match status" value="1"/>
</dbReference>
<keyword evidence="2" id="KW-0560">Oxidoreductase</keyword>
<name>A0AB39SLP2_9ACTN</name>
<accession>A0AB39SLP2</accession>
<dbReference type="InterPro" id="IPR036291">
    <property type="entry name" value="NAD(P)-bd_dom_sf"/>
</dbReference>
<dbReference type="SUPFAM" id="SSF51735">
    <property type="entry name" value="NAD(P)-binding Rossmann-fold domains"/>
    <property type="match status" value="1"/>
</dbReference>
<dbReference type="GO" id="GO:0016491">
    <property type="term" value="F:oxidoreductase activity"/>
    <property type="evidence" value="ECO:0007669"/>
    <property type="project" value="UniProtKB-KW"/>
</dbReference>
<evidence type="ECO:0000256" key="1">
    <source>
        <dbReference type="ARBA" id="ARBA00006484"/>
    </source>
</evidence>
<dbReference type="EMBL" id="CP163440">
    <property type="protein sequence ID" value="XDQ66214.1"/>
    <property type="molecule type" value="Genomic_DNA"/>
</dbReference>
<sequence length="284" mass="29801">MTPLHPAPPTGRLEGRTAVITGAARGAGRACALAFAAEGADLVLLDTAADIDGVPYPLGTESQLAYTAEQCGKLGAALLTAAVDVRDLDALTRLRETATARFGPPDLLVNNAGVVAPSGRPVHETAEEDWQLMLDIDLSGAWRTTKVFAPAMVERRRGSIVNIASTAGLVGYRNFAGYVAAKHGLVGLTKASALDYASHRVRVNAVCPGNIRDEPAMDGRMLSEVARALDIPAQEHEALFTADQPMHTLVDPEDVAAAALWLASDASRHVTGTTVTVDAGYTVR</sequence>
<evidence type="ECO:0000313" key="3">
    <source>
        <dbReference type="EMBL" id="XDQ66214.1"/>
    </source>
</evidence>
<proteinExistence type="inferred from homology"/>
<evidence type="ECO:0000256" key="2">
    <source>
        <dbReference type="ARBA" id="ARBA00023002"/>
    </source>
</evidence>
<dbReference type="Pfam" id="PF13561">
    <property type="entry name" value="adh_short_C2"/>
    <property type="match status" value="1"/>
</dbReference>
<gene>
    <name evidence="3" type="ORF">AB5J50_38075</name>
</gene>
<dbReference type="CDD" id="cd05233">
    <property type="entry name" value="SDR_c"/>
    <property type="match status" value="1"/>
</dbReference>
<comment type="similarity">
    <text evidence="1">Belongs to the short-chain dehydrogenases/reductases (SDR) family.</text>
</comment>